<proteinExistence type="predicted"/>
<dbReference type="Pfam" id="PF19759">
    <property type="entry name" value="DUF6246"/>
    <property type="match status" value="1"/>
</dbReference>
<evidence type="ECO:0000313" key="1">
    <source>
        <dbReference type="EMBL" id="MDT3453349.1"/>
    </source>
</evidence>
<comment type="caution">
    <text evidence="2">The sequence shown here is derived from an EMBL/GenBank/DDBJ whole genome shotgun (WGS) entry which is preliminary data.</text>
</comment>
<organism evidence="2 3">
    <name type="scientific">Pasteurella multocida</name>
    <dbReference type="NCBI Taxonomy" id="747"/>
    <lineage>
        <taxon>Bacteria</taxon>
        <taxon>Pseudomonadati</taxon>
        <taxon>Pseudomonadota</taxon>
        <taxon>Gammaproteobacteria</taxon>
        <taxon>Pasteurellales</taxon>
        <taxon>Pasteurellaceae</taxon>
        <taxon>Pasteurella</taxon>
    </lineage>
</organism>
<evidence type="ECO:0000313" key="2">
    <source>
        <dbReference type="EMBL" id="NNI79979.1"/>
    </source>
</evidence>
<dbReference type="AlphaFoldDB" id="A0A849CQE4"/>
<evidence type="ECO:0000313" key="3">
    <source>
        <dbReference type="Proteomes" id="UP000540079"/>
    </source>
</evidence>
<dbReference type="Proteomes" id="UP001182304">
    <property type="component" value="Unassembled WGS sequence"/>
</dbReference>
<dbReference type="Proteomes" id="UP000540079">
    <property type="component" value="Unassembled WGS sequence"/>
</dbReference>
<sequence>MEANKSTGEFSLSFNNKEYIFKPSFKNIAKIGTPTDIVNVYSVLFGKEVTFLLNESLKANKDVQAYALNIAFSPVLGRKILSCALTILNACNDSDLSGIFGYYKPSNKGIVYRIGAVNTKDVIALAKHLALHGIIGNIDLRTKENKRSEYTSEFDVEEYICAARCHFGLSRADAENLTMTEFQMLIKSKYPEQQKKSTLFTEEEYDQIMEDYYKNREQTLKNN</sequence>
<reference evidence="2 3" key="1">
    <citation type="journal article" date="2018" name="Front. Microbiol.">
        <title>Genetic and Phylogenetic Characteristics of Pasteurella multocida Isolates From Different Host Species.</title>
        <authorList>
            <person name="Peng Z."/>
            <person name="Liang W."/>
            <person name="Wang F."/>
            <person name="Xu Z."/>
            <person name="Xie Z."/>
            <person name="Lian Z."/>
            <person name="Hua L."/>
            <person name="Zhou R."/>
            <person name="Chen H."/>
            <person name="Wu B."/>
        </authorList>
    </citation>
    <scope>NUCLEOTIDE SEQUENCE [LARGE SCALE GENOMIC DNA]</scope>
    <source>
        <strain evidence="2 3">HNA06</strain>
    </source>
</reference>
<dbReference type="EMBL" id="PPVL01000014">
    <property type="protein sequence ID" value="NNI79979.1"/>
    <property type="molecule type" value="Genomic_DNA"/>
</dbReference>
<reference evidence="1" key="2">
    <citation type="submission" date="2022-07" db="EMBL/GenBank/DDBJ databases">
        <title>Sequence of Pasteurella multocoda 17BRD-035.</title>
        <authorList>
            <person name="Roy Chowdhury P."/>
            <person name="Alhamami T."/>
            <person name="Trott D.J."/>
            <person name="Djordvevic S.P."/>
        </authorList>
    </citation>
    <scope>NUCLEOTIDE SEQUENCE</scope>
    <source>
        <strain evidence="1">17BRD-035</strain>
    </source>
</reference>
<protein>
    <submittedName>
        <fullName evidence="1">DUF6246 family protein</fullName>
    </submittedName>
</protein>
<gene>
    <name evidence="2" type="ORF">C2800_11230</name>
    <name evidence="1" type="ORF">NQF69_11305</name>
</gene>
<name>A0A849CQE4_PASMD</name>
<dbReference type="EMBL" id="JANIEN010000020">
    <property type="protein sequence ID" value="MDT3453349.1"/>
    <property type="molecule type" value="Genomic_DNA"/>
</dbReference>
<accession>A0A849CQE4</accession>
<dbReference type="InterPro" id="IPR046213">
    <property type="entry name" value="DUF6246"/>
</dbReference>
<dbReference type="RefSeq" id="WP_014390750.1">
    <property type="nucleotide sequence ID" value="NZ_CP033599.1"/>
</dbReference>